<dbReference type="RefSeq" id="WP_061662273.1">
    <property type="nucleotide sequence ID" value="NZ_LOMO01000001.1"/>
</dbReference>
<accession>A0A9X0MJL5</accession>
<dbReference type="Proteomes" id="UP000075476">
    <property type="component" value="Unassembled WGS sequence"/>
</dbReference>
<reference evidence="1 2" key="1">
    <citation type="submission" date="2015-12" db="EMBL/GenBank/DDBJ databases">
        <title>Bacillus cereus Group isolate.</title>
        <authorList>
            <person name="Kovac J."/>
        </authorList>
    </citation>
    <scope>NUCLEOTIDE SEQUENCE [LARGE SCALE GENOMIC DNA]</scope>
    <source>
        <strain evidence="1 2">FSL K6-0073</strain>
    </source>
</reference>
<evidence type="ECO:0000313" key="1">
    <source>
        <dbReference type="EMBL" id="KXY50948.1"/>
    </source>
</evidence>
<sequence>MIKPLLYKGLTKGGKWVRGNLVYTTDCEKEHQAIIIPTENNGMYTQENTSYPVSKSDKECLRKMGTEKFETNDLGFEQWYPVDINTVKIINKIENESCAELLMKNDKIKVTKEIADALYELINMCGNNPVWAVNEYFDMRFEWEEQGDGLKVLTELGTDNFIKAMYFGYEVKNERAENGVE</sequence>
<comment type="caution">
    <text evidence="1">The sequence shown here is derived from an EMBL/GenBank/DDBJ whole genome shotgun (WGS) entry which is preliminary data.</text>
</comment>
<organism evidence="1 2">
    <name type="scientific">Bacillus cereus</name>
    <dbReference type="NCBI Taxonomy" id="1396"/>
    <lineage>
        <taxon>Bacteria</taxon>
        <taxon>Bacillati</taxon>
        <taxon>Bacillota</taxon>
        <taxon>Bacilli</taxon>
        <taxon>Bacillales</taxon>
        <taxon>Bacillaceae</taxon>
        <taxon>Bacillus</taxon>
        <taxon>Bacillus cereus group</taxon>
    </lineage>
</organism>
<evidence type="ECO:0000313" key="2">
    <source>
        <dbReference type="Proteomes" id="UP000075476"/>
    </source>
</evidence>
<proteinExistence type="predicted"/>
<dbReference type="EMBL" id="LOMO01000001">
    <property type="protein sequence ID" value="KXY50948.1"/>
    <property type="molecule type" value="Genomic_DNA"/>
</dbReference>
<dbReference type="AlphaFoldDB" id="A0A9X0MJL5"/>
<name>A0A9X0MJL5_BACCE</name>
<protein>
    <submittedName>
        <fullName evidence="1">Uncharacterized protein</fullName>
    </submittedName>
</protein>
<gene>
    <name evidence="1" type="ORF">AT268_30860</name>
</gene>